<evidence type="ECO:0000313" key="2">
    <source>
        <dbReference type="EMBL" id="OHA42772.1"/>
    </source>
</evidence>
<protein>
    <recommendedName>
        <fullName evidence="4">Thioredoxin domain-containing protein</fullName>
    </recommendedName>
</protein>
<evidence type="ECO:0008006" key="4">
    <source>
        <dbReference type="Google" id="ProtNLM"/>
    </source>
</evidence>
<dbReference type="Proteomes" id="UP000177269">
    <property type="component" value="Unassembled WGS sequence"/>
</dbReference>
<evidence type="ECO:0000313" key="3">
    <source>
        <dbReference type="Proteomes" id="UP000177269"/>
    </source>
</evidence>
<feature type="transmembrane region" description="Helical" evidence="1">
    <location>
        <begin position="12"/>
        <end position="31"/>
    </location>
</feature>
<comment type="caution">
    <text evidence="2">The sequence shown here is derived from an EMBL/GenBank/DDBJ whole genome shotgun (WGS) entry which is preliminary data.</text>
</comment>
<dbReference type="EMBL" id="MHSK01000006">
    <property type="protein sequence ID" value="OHA42772.1"/>
    <property type="molecule type" value="Genomic_DNA"/>
</dbReference>
<dbReference type="InterPro" id="IPR036249">
    <property type="entry name" value="Thioredoxin-like_sf"/>
</dbReference>
<proteinExistence type="predicted"/>
<organism evidence="2 3">
    <name type="scientific">Candidatus Taylorbacteria bacterium RIFCSPLOWO2_12_FULL_43_20</name>
    <dbReference type="NCBI Taxonomy" id="1802332"/>
    <lineage>
        <taxon>Bacteria</taxon>
        <taxon>Candidatus Tayloriibacteriota</taxon>
    </lineage>
</organism>
<dbReference type="SUPFAM" id="SSF52833">
    <property type="entry name" value="Thioredoxin-like"/>
    <property type="match status" value="1"/>
</dbReference>
<keyword evidence="1" id="KW-0472">Membrane</keyword>
<evidence type="ECO:0000256" key="1">
    <source>
        <dbReference type="SAM" id="Phobius"/>
    </source>
</evidence>
<dbReference type="AlphaFoldDB" id="A0A1G2P562"/>
<name>A0A1G2P562_9BACT</name>
<keyword evidence="1" id="KW-0812">Transmembrane</keyword>
<accession>A0A1G2P562</accession>
<sequence length="234" mass="27103">MPYKADWNKYVISFVITSFIFFTAIVLSWHFNNRRLVNVRAIEDKISIDILSSETQFSLLAESSCKDVNTTFLFQELNSLAEKIEYSEQNLRGSEEIISLKKYYSLLQIKDYLLMKKVSERCQLDPIFIIYFYSNKDNCPDCARQGYVLTSLRDKHPELRVYSFDYLLDLSALRALISIYKVPDTLPALVLDEKTYTGFKSIEEIEKIIPELAEKATSTPAVSENEKPATKGRR</sequence>
<gene>
    <name evidence="2" type="ORF">A3G52_03130</name>
</gene>
<keyword evidence="1" id="KW-1133">Transmembrane helix</keyword>
<reference evidence="2 3" key="1">
    <citation type="journal article" date="2016" name="Nat. Commun.">
        <title>Thousands of microbial genomes shed light on interconnected biogeochemical processes in an aquifer system.</title>
        <authorList>
            <person name="Anantharaman K."/>
            <person name="Brown C.T."/>
            <person name="Hug L.A."/>
            <person name="Sharon I."/>
            <person name="Castelle C.J."/>
            <person name="Probst A.J."/>
            <person name="Thomas B.C."/>
            <person name="Singh A."/>
            <person name="Wilkins M.J."/>
            <person name="Karaoz U."/>
            <person name="Brodie E.L."/>
            <person name="Williams K.H."/>
            <person name="Hubbard S.S."/>
            <person name="Banfield J.F."/>
        </authorList>
    </citation>
    <scope>NUCLEOTIDE SEQUENCE [LARGE SCALE GENOMIC DNA]</scope>
</reference>